<dbReference type="AlphaFoldDB" id="A0A8X7YC35"/>
<organism evidence="2 3">
    <name type="scientific">Populus tomentosa</name>
    <name type="common">Chinese white poplar</name>
    <dbReference type="NCBI Taxonomy" id="118781"/>
    <lineage>
        <taxon>Eukaryota</taxon>
        <taxon>Viridiplantae</taxon>
        <taxon>Streptophyta</taxon>
        <taxon>Embryophyta</taxon>
        <taxon>Tracheophyta</taxon>
        <taxon>Spermatophyta</taxon>
        <taxon>Magnoliopsida</taxon>
        <taxon>eudicotyledons</taxon>
        <taxon>Gunneridae</taxon>
        <taxon>Pentapetalae</taxon>
        <taxon>rosids</taxon>
        <taxon>fabids</taxon>
        <taxon>Malpighiales</taxon>
        <taxon>Salicaceae</taxon>
        <taxon>Saliceae</taxon>
        <taxon>Populus</taxon>
    </lineage>
</organism>
<keyword evidence="1" id="KW-0812">Transmembrane</keyword>
<evidence type="ECO:0000313" key="2">
    <source>
        <dbReference type="EMBL" id="KAG6750383.1"/>
    </source>
</evidence>
<feature type="transmembrane region" description="Helical" evidence="1">
    <location>
        <begin position="101"/>
        <end position="120"/>
    </location>
</feature>
<dbReference type="OrthoDB" id="17098at2759"/>
<keyword evidence="1" id="KW-0472">Membrane</keyword>
<proteinExistence type="predicted"/>
<reference evidence="2" key="1">
    <citation type="journal article" date="2020" name="bioRxiv">
        <title>Hybrid origin of Populus tomentosa Carr. identified through genome sequencing and phylogenomic analysis.</title>
        <authorList>
            <person name="An X."/>
            <person name="Gao K."/>
            <person name="Chen Z."/>
            <person name="Li J."/>
            <person name="Yang X."/>
            <person name="Yang X."/>
            <person name="Zhou J."/>
            <person name="Guo T."/>
            <person name="Zhao T."/>
            <person name="Huang S."/>
            <person name="Miao D."/>
            <person name="Khan W.U."/>
            <person name="Rao P."/>
            <person name="Ye M."/>
            <person name="Lei B."/>
            <person name="Liao W."/>
            <person name="Wang J."/>
            <person name="Ji L."/>
            <person name="Li Y."/>
            <person name="Guo B."/>
            <person name="Mustafa N.S."/>
            <person name="Li S."/>
            <person name="Yun Q."/>
            <person name="Keller S.R."/>
            <person name="Mao J."/>
            <person name="Zhang R."/>
            <person name="Strauss S.H."/>
        </authorList>
    </citation>
    <scope>NUCLEOTIDE SEQUENCE</scope>
    <source>
        <strain evidence="2">GM15</strain>
        <tissue evidence="2">Leaf</tissue>
    </source>
</reference>
<dbReference type="Proteomes" id="UP000886885">
    <property type="component" value="Chromosome 13D"/>
</dbReference>
<sequence>MTNMSMKPTDICCLHTIQMGVVAVDGGYPKSIHVYSMQLFLQHYKLRIDPNLQVILAVLVTVTFKRKWNNQLRQNMKITNGGKGGSAQLLQIYSREVGQPYITFVGITLRAVVHALWLMIPVRTQVVYFSFTF</sequence>
<gene>
    <name evidence="2" type="ORF">POTOM_044873</name>
</gene>
<keyword evidence="1" id="KW-1133">Transmembrane helix</keyword>
<accession>A0A8X7YC35</accession>
<dbReference type="EMBL" id="JAAWWB010000026">
    <property type="protein sequence ID" value="KAG6750383.1"/>
    <property type="molecule type" value="Genomic_DNA"/>
</dbReference>
<evidence type="ECO:0000313" key="3">
    <source>
        <dbReference type="Proteomes" id="UP000886885"/>
    </source>
</evidence>
<name>A0A8X7YC35_POPTO</name>
<protein>
    <submittedName>
        <fullName evidence="2">Uncharacterized protein</fullName>
    </submittedName>
</protein>
<evidence type="ECO:0000256" key="1">
    <source>
        <dbReference type="SAM" id="Phobius"/>
    </source>
</evidence>
<comment type="caution">
    <text evidence="2">The sequence shown here is derived from an EMBL/GenBank/DDBJ whole genome shotgun (WGS) entry which is preliminary data.</text>
</comment>
<keyword evidence="3" id="KW-1185">Reference proteome</keyword>